<sequence length="107" mass="11969">MKTYFSLPKNTKHALGKARGAHQQTREAPELKQVARIANQPKSNMAPETNLELTDQESKEEKGSKLAKAARKVRSLFQAAAGKVLDALFVVVEFFVFVYLIYKEGLC</sequence>
<organism evidence="3 4">
    <name type="scientific">Cytospora chrysosperma</name>
    <name type="common">Cytospora canker fungus</name>
    <name type="synonym">Sphaeria chrysosperma</name>
    <dbReference type="NCBI Taxonomy" id="252740"/>
    <lineage>
        <taxon>Eukaryota</taxon>
        <taxon>Fungi</taxon>
        <taxon>Dikarya</taxon>
        <taxon>Ascomycota</taxon>
        <taxon>Pezizomycotina</taxon>
        <taxon>Sordariomycetes</taxon>
        <taxon>Sordariomycetidae</taxon>
        <taxon>Diaporthales</taxon>
        <taxon>Cytosporaceae</taxon>
        <taxon>Cytospora</taxon>
    </lineage>
</organism>
<reference evidence="3 4" key="1">
    <citation type="submission" date="2015-09" db="EMBL/GenBank/DDBJ databases">
        <title>Host preference determinants of Valsa canker pathogens revealed by comparative genomics.</title>
        <authorList>
            <person name="Yin Z."/>
            <person name="Huang L."/>
        </authorList>
    </citation>
    <scope>NUCLEOTIDE SEQUENCE [LARGE SCALE GENOMIC DNA]</scope>
    <source>
        <strain evidence="3 4">YSFL</strain>
    </source>
</reference>
<keyword evidence="2" id="KW-0812">Transmembrane</keyword>
<keyword evidence="4" id="KW-1185">Reference proteome</keyword>
<dbReference type="AlphaFoldDB" id="A0A423VYU4"/>
<comment type="caution">
    <text evidence="3">The sequence shown here is derived from an EMBL/GenBank/DDBJ whole genome shotgun (WGS) entry which is preliminary data.</text>
</comment>
<feature type="compositionally biased region" description="Polar residues" evidence="1">
    <location>
        <begin position="40"/>
        <end position="53"/>
    </location>
</feature>
<feature type="region of interest" description="Disordered" evidence="1">
    <location>
        <begin position="39"/>
        <end position="63"/>
    </location>
</feature>
<keyword evidence="2" id="KW-1133">Transmembrane helix</keyword>
<evidence type="ECO:0000313" key="3">
    <source>
        <dbReference type="EMBL" id="ROV96201.1"/>
    </source>
</evidence>
<accession>A0A423VYU4</accession>
<dbReference type="Proteomes" id="UP000284375">
    <property type="component" value="Unassembled WGS sequence"/>
</dbReference>
<gene>
    <name evidence="3" type="ORF">VSDG_05101</name>
</gene>
<keyword evidence="2" id="KW-0472">Membrane</keyword>
<feature type="transmembrane region" description="Helical" evidence="2">
    <location>
        <begin position="84"/>
        <end position="102"/>
    </location>
</feature>
<protein>
    <submittedName>
        <fullName evidence="3">Uncharacterized protein</fullName>
    </submittedName>
</protein>
<proteinExistence type="predicted"/>
<evidence type="ECO:0000256" key="2">
    <source>
        <dbReference type="SAM" id="Phobius"/>
    </source>
</evidence>
<evidence type="ECO:0000256" key="1">
    <source>
        <dbReference type="SAM" id="MobiDB-lite"/>
    </source>
</evidence>
<dbReference type="EMBL" id="LJZO01000021">
    <property type="protein sequence ID" value="ROV96201.1"/>
    <property type="molecule type" value="Genomic_DNA"/>
</dbReference>
<evidence type="ECO:0000313" key="4">
    <source>
        <dbReference type="Proteomes" id="UP000284375"/>
    </source>
</evidence>
<name>A0A423VYU4_CYTCH</name>